<organism evidence="4 5">
    <name type="scientific">Rhodococcus cercidiphylli</name>
    <dbReference type="NCBI Taxonomy" id="489916"/>
    <lineage>
        <taxon>Bacteria</taxon>
        <taxon>Bacillati</taxon>
        <taxon>Actinomycetota</taxon>
        <taxon>Actinomycetes</taxon>
        <taxon>Mycobacteriales</taxon>
        <taxon>Nocardiaceae</taxon>
        <taxon>Rhodococcus</taxon>
    </lineage>
</organism>
<keyword evidence="5" id="KW-1185">Reference proteome</keyword>
<feature type="compositionally biased region" description="Low complexity" evidence="2">
    <location>
        <begin position="406"/>
        <end position="416"/>
    </location>
</feature>
<dbReference type="Gene3D" id="1.20.1260.20">
    <property type="entry name" value="PPE superfamily"/>
    <property type="match status" value="1"/>
</dbReference>
<feature type="region of interest" description="Disordered" evidence="2">
    <location>
        <begin position="221"/>
        <end position="334"/>
    </location>
</feature>
<feature type="compositionally biased region" description="Low complexity" evidence="2">
    <location>
        <begin position="262"/>
        <end position="280"/>
    </location>
</feature>
<evidence type="ECO:0000259" key="3">
    <source>
        <dbReference type="Pfam" id="PF00823"/>
    </source>
</evidence>
<dbReference type="Proteomes" id="UP001185899">
    <property type="component" value="Unassembled WGS sequence"/>
</dbReference>
<comment type="caution">
    <text evidence="4">The sequence shown here is derived from an EMBL/GenBank/DDBJ whole genome shotgun (WGS) entry which is preliminary data.</text>
</comment>
<dbReference type="EMBL" id="JAWLKE010000007">
    <property type="protein sequence ID" value="MDV6232582.1"/>
    <property type="molecule type" value="Genomic_DNA"/>
</dbReference>
<accession>A0ABU4B272</accession>
<feature type="compositionally biased region" description="Gly residues" evidence="2">
    <location>
        <begin position="395"/>
        <end position="405"/>
    </location>
</feature>
<dbReference type="RefSeq" id="WP_317549127.1">
    <property type="nucleotide sequence ID" value="NZ_JAWLKE010000007.1"/>
</dbReference>
<comment type="similarity">
    <text evidence="1">Belongs to the mycobacterial PPE family.</text>
</comment>
<protein>
    <recommendedName>
        <fullName evidence="3">PPE domain-containing protein</fullName>
    </recommendedName>
</protein>
<feature type="compositionally biased region" description="Gly residues" evidence="2">
    <location>
        <begin position="228"/>
        <end position="261"/>
    </location>
</feature>
<name>A0ABU4B272_9NOCA</name>
<feature type="region of interest" description="Disordered" evidence="2">
    <location>
        <begin position="395"/>
        <end position="416"/>
    </location>
</feature>
<dbReference type="SUPFAM" id="SSF140459">
    <property type="entry name" value="PE/PPE dimer-like"/>
    <property type="match status" value="1"/>
</dbReference>
<evidence type="ECO:0000313" key="4">
    <source>
        <dbReference type="EMBL" id="MDV6232582.1"/>
    </source>
</evidence>
<gene>
    <name evidence="4" type="ORF">R3P95_18685</name>
</gene>
<sequence length="471" mass="44359">MTDPYEELAATIDNIVTSAFVTPVGPEFLGSVLNAAFEKANVALDYRGEFEPAEVVITEAFEVMPHEQIAAMVKSLGTETIGESSKNWNDLSAAANSGSDGFRSGIEAAMTSGWSGPTADAVRGGVGDYVSSANALSTSMSLISNKLLEAHSGFTQTKSRMPPVVAGAESSLIDSLLPIPFAAKEVVSAREEQQEEARRIMRSVYVPGVLQSDSEVPVLPAAHNPVVDGGGSGGSWGLVSSAGGGDGGIGSTSPGGSGTEGGADTAAQAQAGGTEAVEAGRAGTAASEQPGSGGSGSLPPADNSGETRAASATGPGASGSGAGSGVGAGPGGGFGGTGPGGSGFAGSNGSSYGGGAGYGSGSGGSSGTGSGYGGSILGSPIGGGTGGIGAGGSGAGGSGAGGSGAGSAAAASAGRTGAHGMPGMGAMGAAGARGAGDNDGEHAVPGYLVDVSNGSELIGDLPLVAPPVLGG</sequence>
<evidence type="ECO:0000256" key="2">
    <source>
        <dbReference type="SAM" id="MobiDB-lite"/>
    </source>
</evidence>
<feature type="domain" description="PPE" evidence="3">
    <location>
        <begin position="65"/>
        <end position="165"/>
    </location>
</feature>
<dbReference type="Pfam" id="PF00823">
    <property type="entry name" value="PPE"/>
    <property type="match status" value="1"/>
</dbReference>
<evidence type="ECO:0000256" key="1">
    <source>
        <dbReference type="ARBA" id="ARBA00010652"/>
    </source>
</evidence>
<proteinExistence type="inferred from homology"/>
<evidence type="ECO:0000313" key="5">
    <source>
        <dbReference type="Proteomes" id="UP001185899"/>
    </source>
</evidence>
<dbReference type="InterPro" id="IPR038332">
    <property type="entry name" value="PPE_sf"/>
</dbReference>
<reference evidence="4 5" key="1">
    <citation type="submission" date="2023-10" db="EMBL/GenBank/DDBJ databases">
        <title>Development of a sustainable strategy for remediation of hydrocarbon-contaminated territories based on the waste exchange concept.</title>
        <authorList>
            <person name="Krivoruchko A."/>
        </authorList>
    </citation>
    <scope>NUCLEOTIDE SEQUENCE [LARGE SCALE GENOMIC DNA]</scope>
    <source>
        <strain evidence="4 5">IEGM 1322</strain>
    </source>
</reference>
<feature type="compositionally biased region" description="Gly residues" evidence="2">
    <location>
        <begin position="316"/>
        <end position="334"/>
    </location>
</feature>
<dbReference type="InterPro" id="IPR000030">
    <property type="entry name" value="PPE_dom"/>
</dbReference>